<dbReference type="InterPro" id="IPR009019">
    <property type="entry name" value="KH_sf_prok-type"/>
</dbReference>
<geneLocation type="chloroplast" evidence="9"/>
<keyword evidence="7 9" id="KW-0934">Plastid</keyword>
<comment type="subcellular location">
    <subcellularLocation>
        <location evidence="5 7">Plastid</location>
        <location evidence="5 7">Chloroplast</location>
    </subcellularLocation>
</comment>
<dbReference type="CDD" id="cd02412">
    <property type="entry name" value="KH-II_30S_S3"/>
    <property type="match status" value="1"/>
</dbReference>
<dbReference type="GO" id="GO:0006412">
    <property type="term" value="P:translation"/>
    <property type="evidence" value="ECO:0007669"/>
    <property type="project" value="UniProtKB-UniRule"/>
</dbReference>
<dbReference type="Gene3D" id="3.30.1140.32">
    <property type="entry name" value="Ribosomal protein S3, C-terminal domain"/>
    <property type="match status" value="1"/>
</dbReference>
<comment type="subunit">
    <text evidence="5 7">Part of the 30S ribosomal subunit.</text>
</comment>
<feature type="domain" description="Small ribosomal subunit protein uS3 C-terminal" evidence="8">
    <location>
        <begin position="147"/>
        <end position="243"/>
    </location>
</feature>
<evidence type="ECO:0000256" key="3">
    <source>
        <dbReference type="ARBA" id="ARBA00023274"/>
    </source>
</evidence>
<gene>
    <name evidence="5 9" type="primary">rps3</name>
</gene>
<dbReference type="SUPFAM" id="SSF54821">
    <property type="entry name" value="Ribosomal protein S3 C-terminal domain"/>
    <property type="match status" value="1"/>
</dbReference>
<dbReference type="HAMAP" id="MF_01309_B">
    <property type="entry name" value="Ribosomal_uS3_B"/>
    <property type="match status" value="1"/>
</dbReference>
<dbReference type="NCBIfam" id="TIGR01009">
    <property type="entry name" value="rpsC_bact"/>
    <property type="match status" value="1"/>
</dbReference>
<sequence>MGQKVNPLGFRLGITKEHQSEWFANSKDYLKYVVEDSFIRQTITGRLQGILDVKIKRLPIINKIIVIVRTGNPDDIEKVFKQTTVNKKKSSQLFRDYLEKEIKLYRSKLNKLKDSNYFPETELNLKLEIRPIQKAFCEASFIAEFVVEQLEKKIPFRRALNETFFKIDGREKKIIRKYKNFILPKELDGVKVQISGRLNGAEIARVAGRREGRIPLQTLQANLDYVYKTAKTTYGILGIKVWVVKKV</sequence>
<protein>
    <recommendedName>
        <fullName evidence="4 5">Small ribosomal subunit protein uS3c</fullName>
    </recommendedName>
</protein>
<dbReference type="AlphaFoldDB" id="A0A2Z4MB14"/>
<evidence type="ECO:0000256" key="7">
    <source>
        <dbReference type="RuleBase" id="RU003626"/>
    </source>
</evidence>
<dbReference type="InterPro" id="IPR057258">
    <property type="entry name" value="Ribosomal_uS3"/>
</dbReference>
<dbReference type="InterPro" id="IPR036419">
    <property type="entry name" value="Ribosomal_S3_C_sf"/>
</dbReference>
<evidence type="ECO:0000259" key="8">
    <source>
        <dbReference type="Pfam" id="PF00189"/>
    </source>
</evidence>
<evidence type="ECO:0000256" key="2">
    <source>
        <dbReference type="ARBA" id="ARBA00022980"/>
    </source>
</evidence>
<dbReference type="InterPro" id="IPR015946">
    <property type="entry name" value="KH_dom-like_a/b"/>
</dbReference>
<comment type="similarity">
    <text evidence="1 5 6">Belongs to the universal ribosomal protein uS3 family.</text>
</comment>
<dbReference type="GO" id="GO:0003723">
    <property type="term" value="F:RNA binding"/>
    <property type="evidence" value="ECO:0007669"/>
    <property type="project" value="InterPro"/>
</dbReference>
<dbReference type="Pfam" id="PF00189">
    <property type="entry name" value="Ribosomal_S3_C"/>
    <property type="match status" value="1"/>
</dbReference>
<dbReference type="EMBL" id="MG721949">
    <property type="protein sequence ID" value="AWX53505.1"/>
    <property type="molecule type" value="Genomic_DNA"/>
</dbReference>
<evidence type="ECO:0000256" key="1">
    <source>
        <dbReference type="ARBA" id="ARBA00010761"/>
    </source>
</evidence>
<dbReference type="GO" id="GO:0022627">
    <property type="term" value="C:cytosolic small ribosomal subunit"/>
    <property type="evidence" value="ECO:0007669"/>
    <property type="project" value="TreeGrafter"/>
</dbReference>
<dbReference type="InterPro" id="IPR005704">
    <property type="entry name" value="Ribosomal_uS3_bac-typ"/>
</dbReference>
<dbReference type="GO" id="GO:0009507">
    <property type="term" value="C:chloroplast"/>
    <property type="evidence" value="ECO:0007669"/>
    <property type="project" value="UniProtKB-SubCell"/>
</dbReference>
<organism evidence="9">
    <name type="scientific">Scotinosphaera sp. NIES-154</name>
    <dbReference type="NCBI Taxonomy" id="2249731"/>
    <lineage>
        <taxon>Eukaryota</taxon>
        <taxon>Viridiplantae</taxon>
        <taxon>Chlorophyta</taxon>
        <taxon>core chlorophytes</taxon>
        <taxon>Ulvophyceae</taxon>
        <taxon>Scotinosphaerales</taxon>
        <taxon>Scotinosphaeraceae</taxon>
        <taxon>Scotinosphaera</taxon>
    </lineage>
</organism>
<dbReference type="Gene3D" id="3.30.300.20">
    <property type="match status" value="1"/>
</dbReference>
<name>A0A2Z4MB14_9CHLO</name>
<evidence type="ECO:0000256" key="6">
    <source>
        <dbReference type="RuleBase" id="RU003624"/>
    </source>
</evidence>
<dbReference type="InterPro" id="IPR018280">
    <property type="entry name" value="Ribosomal_uS3_CS"/>
</dbReference>
<proteinExistence type="inferred from homology"/>
<dbReference type="InterPro" id="IPR001351">
    <property type="entry name" value="Ribosomal_uS3_C"/>
</dbReference>
<keyword evidence="7 9" id="KW-0150">Chloroplast</keyword>
<dbReference type="PANTHER" id="PTHR11760:SF19">
    <property type="entry name" value="SMALL RIBOSOMAL SUBUNIT PROTEIN US3C"/>
    <property type="match status" value="1"/>
</dbReference>
<evidence type="ECO:0000256" key="5">
    <source>
        <dbReference type="HAMAP-Rule" id="MF_01309"/>
    </source>
</evidence>
<keyword evidence="2 5" id="KW-0689">Ribosomal protein</keyword>
<dbReference type="GO" id="GO:0003735">
    <property type="term" value="F:structural constituent of ribosome"/>
    <property type="evidence" value="ECO:0007669"/>
    <property type="project" value="InterPro"/>
</dbReference>
<dbReference type="PROSITE" id="PS00548">
    <property type="entry name" value="RIBOSOMAL_S3"/>
    <property type="match status" value="1"/>
</dbReference>
<accession>A0A2Z4MB14</accession>
<dbReference type="SUPFAM" id="SSF54814">
    <property type="entry name" value="Prokaryotic type KH domain (KH-domain type II)"/>
    <property type="match status" value="1"/>
</dbReference>
<evidence type="ECO:0000313" key="9">
    <source>
        <dbReference type="EMBL" id="AWX53505.1"/>
    </source>
</evidence>
<dbReference type="PANTHER" id="PTHR11760">
    <property type="entry name" value="30S/40S RIBOSOMAL PROTEIN S3"/>
    <property type="match status" value="1"/>
</dbReference>
<keyword evidence="3 5" id="KW-0687">Ribonucleoprotein</keyword>
<evidence type="ECO:0000256" key="4">
    <source>
        <dbReference type="ARBA" id="ARBA00035154"/>
    </source>
</evidence>
<reference evidence="9" key="1">
    <citation type="submission" date="2017-12" db="EMBL/GenBank/DDBJ databases">
        <title>Resolution of core Chlorophyta phylogeny using heterogeneous models with AT-rich chloroplast sequence data.</title>
        <authorList>
            <person name="Fang L."/>
        </authorList>
    </citation>
    <scope>NUCLEOTIDE SEQUENCE</scope>
</reference>